<feature type="transmembrane region" description="Helical" evidence="7">
    <location>
        <begin position="169"/>
        <end position="194"/>
    </location>
</feature>
<feature type="transmembrane region" description="Helical" evidence="7">
    <location>
        <begin position="82"/>
        <end position="106"/>
    </location>
</feature>
<evidence type="ECO:0000256" key="1">
    <source>
        <dbReference type="ARBA" id="ARBA00004651"/>
    </source>
</evidence>
<feature type="transmembrane region" description="Helical" evidence="7">
    <location>
        <begin position="127"/>
        <end position="145"/>
    </location>
</feature>
<dbReference type="GO" id="GO:0016758">
    <property type="term" value="F:hexosyltransferase activity"/>
    <property type="evidence" value="ECO:0007669"/>
    <property type="project" value="InterPro"/>
</dbReference>
<feature type="transmembrane region" description="Helical" evidence="7">
    <location>
        <begin position="12"/>
        <end position="32"/>
    </location>
</feature>
<dbReference type="InterPro" id="IPR018584">
    <property type="entry name" value="GT87"/>
</dbReference>
<evidence type="ECO:0000256" key="6">
    <source>
        <dbReference type="ARBA" id="ARBA00023136"/>
    </source>
</evidence>
<dbReference type="Pfam" id="PF09594">
    <property type="entry name" value="GT87"/>
    <property type="match status" value="1"/>
</dbReference>
<comment type="subcellular location">
    <subcellularLocation>
        <location evidence="1">Cell membrane</location>
        <topology evidence="1">Multi-pass membrane protein</topology>
    </subcellularLocation>
</comment>
<keyword evidence="5 7" id="KW-1133">Transmembrane helix</keyword>
<keyword evidence="3" id="KW-0808">Transferase</keyword>
<feature type="transmembrane region" description="Helical" evidence="7">
    <location>
        <begin position="201"/>
        <end position="219"/>
    </location>
</feature>
<accession>X1R598</accession>
<evidence type="ECO:0008006" key="9">
    <source>
        <dbReference type="Google" id="ProtNLM"/>
    </source>
</evidence>
<comment type="caution">
    <text evidence="8">The sequence shown here is derived from an EMBL/GenBank/DDBJ whole genome shotgun (WGS) entry which is preliminary data.</text>
</comment>
<evidence type="ECO:0000256" key="4">
    <source>
        <dbReference type="ARBA" id="ARBA00022692"/>
    </source>
</evidence>
<evidence type="ECO:0000256" key="5">
    <source>
        <dbReference type="ARBA" id="ARBA00022989"/>
    </source>
</evidence>
<dbReference type="GO" id="GO:0005886">
    <property type="term" value="C:plasma membrane"/>
    <property type="evidence" value="ECO:0007669"/>
    <property type="project" value="UniProtKB-SubCell"/>
</dbReference>
<keyword evidence="2" id="KW-1003">Cell membrane</keyword>
<gene>
    <name evidence="8" type="ORF">S12H4_16085</name>
</gene>
<reference evidence="8" key="1">
    <citation type="journal article" date="2014" name="Front. Microbiol.">
        <title>High frequency of phylogenetically diverse reductive dehalogenase-homologous genes in deep subseafloor sedimentary metagenomes.</title>
        <authorList>
            <person name="Kawai M."/>
            <person name="Futagami T."/>
            <person name="Toyoda A."/>
            <person name="Takaki Y."/>
            <person name="Nishi S."/>
            <person name="Hori S."/>
            <person name="Arai W."/>
            <person name="Tsubouchi T."/>
            <person name="Morono Y."/>
            <person name="Uchiyama I."/>
            <person name="Ito T."/>
            <person name="Fujiyama A."/>
            <person name="Inagaki F."/>
            <person name="Takami H."/>
        </authorList>
    </citation>
    <scope>NUCLEOTIDE SEQUENCE</scope>
    <source>
        <strain evidence="8">Expedition CK06-06</strain>
    </source>
</reference>
<sequence>MKIKSAFSKRYIIFVIITTLFLVCTRIIFYYFQDELSGFFFMDLLMSNRDLNFKTNYDLMSNGVFHYYEENPLLDEKAIYLYFWYFIFYPFYILPYEISLYLWDLLRLSSAIYISLKIEKITSDNRELYFFFLFSAIGYFTDMYLNNTNWLIQLLLIESFYQFQRDKKVLSGIIFSFAVFKVTLILFPLILIIIKKLKVKHLAYFITPLIILCIPYIIFPEYFISMLSNWFEVSDTSTDLSLINIFLKLWRLVQPAHLLYVSFITLIIILNISNEKIKDRIALIIYIFVSIFWILIWVLILEFALFI</sequence>
<feature type="transmembrane region" description="Helical" evidence="7">
    <location>
        <begin position="284"/>
        <end position="306"/>
    </location>
</feature>
<evidence type="ECO:0000256" key="3">
    <source>
        <dbReference type="ARBA" id="ARBA00022679"/>
    </source>
</evidence>
<protein>
    <recommendedName>
        <fullName evidence="9">DUF2029 domain-containing protein</fullName>
    </recommendedName>
</protein>
<name>X1R598_9ZZZZ</name>
<keyword evidence="6 7" id="KW-0472">Membrane</keyword>
<proteinExistence type="predicted"/>
<feature type="transmembrane region" description="Helical" evidence="7">
    <location>
        <begin position="252"/>
        <end position="272"/>
    </location>
</feature>
<dbReference type="AlphaFoldDB" id="X1R598"/>
<evidence type="ECO:0000256" key="2">
    <source>
        <dbReference type="ARBA" id="ARBA00022475"/>
    </source>
</evidence>
<keyword evidence="4 7" id="KW-0812">Transmembrane</keyword>
<organism evidence="8">
    <name type="scientific">marine sediment metagenome</name>
    <dbReference type="NCBI Taxonomy" id="412755"/>
    <lineage>
        <taxon>unclassified sequences</taxon>
        <taxon>metagenomes</taxon>
        <taxon>ecological metagenomes</taxon>
    </lineage>
</organism>
<evidence type="ECO:0000313" key="8">
    <source>
        <dbReference type="EMBL" id="GAI75917.1"/>
    </source>
</evidence>
<evidence type="ECO:0000256" key="7">
    <source>
        <dbReference type="SAM" id="Phobius"/>
    </source>
</evidence>
<dbReference type="EMBL" id="BARW01007763">
    <property type="protein sequence ID" value="GAI75917.1"/>
    <property type="molecule type" value="Genomic_DNA"/>
</dbReference>